<dbReference type="Proteomes" id="UP000009168">
    <property type="component" value="Unassembled WGS sequence"/>
</dbReference>
<evidence type="ECO:0000256" key="1">
    <source>
        <dbReference type="SAM" id="MobiDB-lite"/>
    </source>
</evidence>
<keyword evidence="2 3" id="KW-0812">Transmembrane</keyword>
<keyword evidence="4" id="KW-1185">Reference proteome</keyword>
<sequence>MISEYIKYLDVFSQSFQFNSGRMKDRKRTYVGAFLTLSIMIVSIYYFFYLFLRYMENQIDPKFRIQNFVKNDLIQIPLSNDLIAFSFVQSQDGITIDQIQAKTNKTYIVTIATYLYSDSNGFYMKQLNVFPCNNTQLEGYRCIDMSSVPSNYSLILDSNNRAQSQISIQAYRCQDTDMFKQFVPDNCANADDINQFIDNLANMVNVKLITSQYNITSKSFEKNYKTFRLLMSNSQMMFTEFKAQNQITSIKDGFIIQSENQFSSPISYVTTTQALDSKTVLEQEGATYFTEFFLDVEETVYLTQIQFPTFPEILALCNSTLSLLMCLGFLGRQMAQKLIRQELFLLILQNFYQGTYQKILKLHKLTQLSNSPIEKKTKSLTHSAELLENSNPIIVPNFNTKRSIQLTYPQDTDNQKVYEDVIIENQFVKEIKSPRINPDQTQIYQQDYFQEPRNINNFQQDCTNTDHIQKESVSESNKTQGIFNEDHKANEISIAKNLEFRLNEVNINYCNKQILNINQKQESQRDKTKEQRSLSKQINAKKNFEKKQKESLQISPPLSSCRESLRNNEQTNFFQKNERVSMRQNTNNQRQTEVIEINSVLSKDDSIKKTTQTNLEQKLKTLNNQTLLKKLEQILFKFNIQQQQKYLKDKGIDQQTFLSIENQVNRSLDFSQIYQEIMLCKKAVMMILNQEQFAALRFVGCSDQFSVAISSEQKDYSLNHFEKQFATQLIDQRQVQYVNSFIQRCSQNNDLSAIDQRIYQSLI</sequence>
<protein>
    <submittedName>
        <fullName evidence="3">Transmembrane protein, putative</fullName>
    </submittedName>
</protein>
<feature type="compositionally biased region" description="Basic and acidic residues" evidence="1">
    <location>
        <begin position="522"/>
        <end position="533"/>
    </location>
</feature>
<name>I7MB66_TETTS</name>
<reference evidence="4" key="1">
    <citation type="journal article" date="2006" name="PLoS Biol.">
        <title>Macronuclear genome sequence of the ciliate Tetrahymena thermophila, a model eukaryote.</title>
        <authorList>
            <person name="Eisen J.A."/>
            <person name="Coyne R.S."/>
            <person name="Wu M."/>
            <person name="Wu D."/>
            <person name="Thiagarajan M."/>
            <person name="Wortman J.R."/>
            <person name="Badger J.H."/>
            <person name="Ren Q."/>
            <person name="Amedeo P."/>
            <person name="Jones K.M."/>
            <person name="Tallon L.J."/>
            <person name="Delcher A.L."/>
            <person name="Salzberg S.L."/>
            <person name="Silva J.C."/>
            <person name="Haas B.J."/>
            <person name="Majoros W.H."/>
            <person name="Farzad M."/>
            <person name="Carlton J.M."/>
            <person name="Smith R.K. Jr."/>
            <person name="Garg J."/>
            <person name="Pearlman R.E."/>
            <person name="Karrer K.M."/>
            <person name="Sun L."/>
            <person name="Manning G."/>
            <person name="Elde N.C."/>
            <person name="Turkewitz A.P."/>
            <person name="Asai D.J."/>
            <person name="Wilkes D.E."/>
            <person name="Wang Y."/>
            <person name="Cai H."/>
            <person name="Collins K."/>
            <person name="Stewart B.A."/>
            <person name="Lee S.R."/>
            <person name="Wilamowska K."/>
            <person name="Weinberg Z."/>
            <person name="Ruzzo W.L."/>
            <person name="Wloga D."/>
            <person name="Gaertig J."/>
            <person name="Frankel J."/>
            <person name="Tsao C.-C."/>
            <person name="Gorovsky M.A."/>
            <person name="Keeling P.J."/>
            <person name="Waller R.F."/>
            <person name="Patron N.J."/>
            <person name="Cherry J.M."/>
            <person name="Stover N.A."/>
            <person name="Krieger C.J."/>
            <person name="del Toro C."/>
            <person name="Ryder H.F."/>
            <person name="Williamson S.C."/>
            <person name="Barbeau R.A."/>
            <person name="Hamilton E.P."/>
            <person name="Orias E."/>
        </authorList>
    </citation>
    <scope>NUCLEOTIDE SEQUENCE [LARGE SCALE GENOMIC DNA]</scope>
    <source>
        <strain evidence="4">SB210</strain>
    </source>
</reference>
<feature type="compositionally biased region" description="Polar residues" evidence="1">
    <location>
        <begin position="551"/>
        <end position="563"/>
    </location>
</feature>
<evidence type="ECO:0000313" key="3">
    <source>
        <dbReference type="EMBL" id="EAS07743.2"/>
    </source>
</evidence>
<keyword evidence="2" id="KW-1133">Transmembrane helix</keyword>
<accession>I7MB66</accession>
<dbReference type="InParanoid" id="I7MB66"/>
<dbReference type="AlphaFoldDB" id="I7MB66"/>
<dbReference type="KEGG" id="tet:TTHERM_00497970"/>
<dbReference type="RefSeq" id="XP_001027985.2">
    <property type="nucleotide sequence ID" value="XM_001027985.2"/>
</dbReference>
<organism evidence="3 4">
    <name type="scientific">Tetrahymena thermophila (strain SB210)</name>
    <dbReference type="NCBI Taxonomy" id="312017"/>
    <lineage>
        <taxon>Eukaryota</taxon>
        <taxon>Sar</taxon>
        <taxon>Alveolata</taxon>
        <taxon>Ciliophora</taxon>
        <taxon>Intramacronucleata</taxon>
        <taxon>Oligohymenophorea</taxon>
        <taxon>Hymenostomatida</taxon>
        <taxon>Tetrahymenina</taxon>
        <taxon>Tetrahymenidae</taxon>
        <taxon>Tetrahymena</taxon>
    </lineage>
</organism>
<feature type="transmembrane region" description="Helical" evidence="2">
    <location>
        <begin position="30"/>
        <end position="52"/>
    </location>
</feature>
<dbReference type="EMBL" id="GG662212">
    <property type="protein sequence ID" value="EAS07743.2"/>
    <property type="molecule type" value="Genomic_DNA"/>
</dbReference>
<evidence type="ECO:0000256" key="2">
    <source>
        <dbReference type="SAM" id="Phobius"/>
    </source>
</evidence>
<feature type="region of interest" description="Disordered" evidence="1">
    <location>
        <begin position="519"/>
        <end position="563"/>
    </location>
</feature>
<proteinExistence type="predicted"/>
<gene>
    <name evidence="3" type="ORF">TTHERM_00497970</name>
</gene>
<evidence type="ECO:0000313" key="4">
    <source>
        <dbReference type="Proteomes" id="UP000009168"/>
    </source>
</evidence>
<dbReference type="GeneID" id="7835353"/>
<keyword evidence="2" id="KW-0472">Membrane</keyword>